<comment type="caution">
    <text evidence="22">The sequence shown here is derived from an EMBL/GenBank/DDBJ whole genome shotgun (WGS) entry which is preliminary data.</text>
</comment>
<keyword evidence="23" id="KW-1185">Reference proteome</keyword>
<evidence type="ECO:0000256" key="1">
    <source>
        <dbReference type="ARBA" id="ARBA00004123"/>
    </source>
</evidence>
<dbReference type="CDD" id="cd17970">
    <property type="entry name" value="DEAHc_FancJ"/>
    <property type="match status" value="1"/>
</dbReference>
<dbReference type="GO" id="GO:0005634">
    <property type="term" value="C:nucleus"/>
    <property type="evidence" value="ECO:0007669"/>
    <property type="project" value="UniProtKB-SubCell"/>
</dbReference>
<dbReference type="Pfam" id="PF13307">
    <property type="entry name" value="Helicase_C_2"/>
    <property type="match status" value="1"/>
</dbReference>
<dbReference type="InterPro" id="IPR013020">
    <property type="entry name" value="Rad3/Chl1-like"/>
</dbReference>
<dbReference type="InterPro" id="IPR001841">
    <property type="entry name" value="Znf_RING"/>
</dbReference>
<dbReference type="FunFam" id="3.40.50.300:FF:000431">
    <property type="entry name" value="Regulator of telomere elongation helicase 1"/>
    <property type="match status" value="1"/>
</dbReference>
<dbReference type="GO" id="GO:0016818">
    <property type="term" value="F:hydrolase activity, acting on acid anhydrides, in phosphorus-containing anhydrides"/>
    <property type="evidence" value="ECO:0007669"/>
    <property type="project" value="InterPro"/>
</dbReference>
<keyword evidence="13" id="KW-0234">DNA repair</keyword>
<dbReference type="PROSITE" id="PS51193">
    <property type="entry name" value="HELICASE_ATP_BIND_2"/>
    <property type="match status" value="1"/>
</dbReference>
<comment type="catalytic activity">
    <reaction evidence="16">
        <text>ATP + H2O = ADP + phosphate + H(+)</text>
        <dbReference type="Rhea" id="RHEA:13065"/>
        <dbReference type="ChEBI" id="CHEBI:15377"/>
        <dbReference type="ChEBI" id="CHEBI:15378"/>
        <dbReference type="ChEBI" id="CHEBI:30616"/>
        <dbReference type="ChEBI" id="CHEBI:43474"/>
        <dbReference type="ChEBI" id="CHEBI:456216"/>
    </reaction>
</comment>
<evidence type="ECO:0000256" key="8">
    <source>
        <dbReference type="ARBA" id="ARBA00022806"/>
    </source>
</evidence>
<keyword evidence="6" id="KW-0227">DNA damage</keyword>
<dbReference type="GO" id="GO:0090657">
    <property type="term" value="P:telomeric loop disassembly"/>
    <property type="evidence" value="ECO:0007669"/>
    <property type="project" value="TreeGrafter"/>
</dbReference>
<feature type="compositionally biased region" description="Low complexity" evidence="19">
    <location>
        <begin position="1007"/>
        <end position="1022"/>
    </location>
</feature>
<feature type="region of interest" description="Disordered" evidence="19">
    <location>
        <begin position="969"/>
        <end position="1057"/>
    </location>
</feature>
<accession>A0AAV1HR17</accession>
<dbReference type="Pfam" id="PF06733">
    <property type="entry name" value="DEAD_2"/>
    <property type="match status" value="1"/>
</dbReference>
<feature type="domain" description="Helicase ATP-binding" evidence="21">
    <location>
        <begin position="7"/>
        <end position="310"/>
    </location>
</feature>
<evidence type="ECO:0000256" key="17">
    <source>
        <dbReference type="ARBA" id="ARBA00073810"/>
    </source>
</evidence>
<dbReference type="InterPro" id="IPR013083">
    <property type="entry name" value="Znf_RING/FYVE/PHD"/>
</dbReference>
<dbReference type="GO" id="GO:0051539">
    <property type="term" value="F:4 iron, 4 sulfur cluster binding"/>
    <property type="evidence" value="ECO:0007669"/>
    <property type="project" value="UniProtKB-KW"/>
</dbReference>
<evidence type="ECO:0000256" key="12">
    <source>
        <dbReference type="ARBA" id="ARBA00023125"/>
    </source>
</evidence>
<keyword evidence="18" id="KW-0863">Zinc-finger</keyword>
<evidence type="ECO:0000259" key="21">
    <source>
        <dbReference type="PROSITE" id="PS51193"/>
    </source>
</evidence>
<dbReference type="Gene3D" id="3.30.40.10">
    <property type="entry name" value="Zinc/RING finger domain, C3HC4 (zinc finger)"/>
    <property type="match status" value="1"/>
</dbReference>
<reference evidence="22 23" key="1">
    <citation type="submission" date="2023-10" db="EMBL/GenBank/DDBJ databases">
        <authorList>
            <person name="Maclean D."/>
            <person name="Macfadyen A."/>
        </authorList>
    </citation>
    <scope>NUCLEOTIDE SEQUENCE [LARGE SCALE GENOMIC DNA]</scope>
</reference>
<dbReference type="CDD" id="cd18788">
    <property type="entry name" value="SF2_C_XPD"/>
    <property type="match status" value="1"/>
</dbReference>
<evidence type="ECO:0000256" key="11">
    <source>
        <dbReference type="ARBA" id="ARBA00023014"/>
    </source>
</evidence>
<evidence type="ECO:0000256" key="3">
    <source>
        <dbReference type="ARBA" id="ARBA00022485"/>
    </source>
</evidence>
<keyword evidence="7" id="KW-0378">Hydrolase</keyword>
<dbReference type="GO" id="GO:0070182">
    <property type="term" value="F:DNA polymerase binding"/>
    <property type="evidence" value="ECO:0007669"/>
    <property type="project" value="TreeGrafter"/>
</dbReference>
<dbReference type="PROSITE" id="PS50089">
    <property type="entry name" value="ZF_RING_2"/>
    <property type="match status" value="1"/>
</dbReference>
<dbReference type="InterPro" id="IPR006554">
    <property type="entry name" value="Helicase-like_DEXD_c2"/>
</dbReference>
<gene>
    <name evidence="22" type="ORF">CVIRNUC_000413</name>
</gene>
<evidence type="ECO:0000256" key="6">
    <source>
        <dbReference type="ARBA" id="ARBA00022763"/>
    </source>
</evidence>
<dbReference type="InterPro" id="IPR057498">
    <property type="entry name" value="Rtel1_ARCH"/>
</dbReference>
<dbReference type="PANTHER" id="PTHR11472:SF34">
    <property type="entry name" value="REGULATOR OF TELOMERE ELONGATION HELICASE 1"/>
    <property type="match status" value="1"/>
</dbReference>
<dbReference type="SUPFAM" id="SSF57850">
    <property type="entry name" value="RING/U-box"/>
    <property type="match status" value="1"/>
</dbReference>
<keyword evidence="12" id="KW-0238">DNA-binding</keyword>
<evidence type="ECO:0000313" key="22">
    <source>
        <dbReference type="EMBL" id="CAK0734310.1"/>
    </source>
</evidence>
<dbReference type="InterPro" id="IPR014013">
    <property type="entry name" value="Helic_SF1/SF2_ATP-bd_DinG/Rad3"/>
</dbReference>
<dbReference type="AlphaFoldDB" id="A0AAV1HR17"/>
<keyword evidence="9" id="KW-0067">ATP-binding</keyword>
<comment type="similarity">
    <text evidence="2">Belongs to the helicase family. RAD3/XPD subfamily.</text>
</comment>
<dbReference type="NCBIfam" id="TIGR00604">
    <property type="entry name" value="rad3"/>
    <property type="match status" value="1"/>
</dbReference>
<feature type="region of interest" description="Disordered" evidence="19">
    <location>
        <begin position="916"/>
        <end position="949"/>
    </location>
</feature>
<evidence type="ECO:0000256" key="9">
    <source>
        <dbReference type="ARBA" id="ARBA00022840"/>
    </source>
</evidence>
<dbReference type="InterPro" id="IPR006555">
    <property type="entry name" value="ATP-dep_Helicase_C"/>
</dbReference>
<dbReference type="Gene3D" id="3.40.50.300">
    <property type="entry name" value="P-loop containing nucleotide triphosphate hydrolases"/>
    <property type="match status" value="2"/>
</dbReference>
<dbReference type="SMART" id="SM00491">
    <property type="entry name" value="HELICc2"/>
    <property type="match status" value="1"/>
</dbReference>
<dbReference type="Pfam" id="PF23109">
    <property type="entry name" value="ARCH_RTEL1"/>
    <property type="match status" value="1"/>
</dbReference>
<evidence type="ECO:0000256" key="4">
    <source>
        <dbReference type="ARBA" id="ARBA00022723"/>
    </source>
</evidence>
<keyword evidence="10" id="KW-0408">Iron</keyword>
<name>A0AAV1HR17_9CHLO</name>
<dbReference type="Proteomes" id="UP001314263">
    <property type="component" value="Unassembled WGS sequence"/>
</dbReference>
<dbReference type="SMART" id="SM00488">
    <property type="entry name" value="DEXDc2"/>
    <property type="match status" value="1"/>
</dbReference>
<evidence type="ECO:0000256" key="5">
    <source>
        <dbReference type="ARBA" id="ARBA00022741"/>
    </source>
</evidence>
<dbReference type="EMBL" id="CAUYUE010000001">
    <property type="protein sequence ID" value="CAK0734310.1"/>
    <property type="molecule type" value="Genomic_DNA"/>
</dbReference>
<evidence type="ECO:0000256" key="13">
    <source>
        <dbReference type="ARBA" id="ARBA00023204"/>
    </source>
</evidence>
<evidence type="ECO:0000259" key="20">
    <source>
        <dbReference type="PROSITE" id="PS50089"/>
    </source>
</evidence>
<dbReference type="SUPFAM" id="SSF52540">
    <property type="entry name" value="P-loop containing nucleoside triphosphate hydrolases"/>
    <property type="match status" value="1"/>
</dbReference>
<protein>
    <recommendedName>
        <fullName evidence="17">Regulator of telomere elongation helicase 1 homolog</fullName>
    </recommendedName>
</protein>
<dbReference type="InterPro" id="IPR045028">
    <property type="entry name" value="DinG/Rad3-like"/>
</dbReference>
<dbReference type="Gene3D" id="1.20.1160.20">
    <property type="match status" value="1"/>
</dbReference>
<organism evidence="22 23">
    <name type="scientific">Coccomyxa viridis</name>
    <dbReference type="NCBI Taxonomy" id="1274662"/>
    <lineage>
        <taxon>Eukaryota</taxon>
        <taxon>Viridiplantae</taxon>
        <taxon>Chlorophyta</taxon>
        <taxon>core chlorophytes</taxon>
        <taxon>Trebouxiophyceae</taxon>
        <taxon>Trebouxiophyceae incertae sedis</taxon>
        <taxon>Coccomyxaceae</taxon>
        <taxon>Coccomyxa</taxon>
    </lineage>
</organism>
<dbReference type="InterPro" id="IPR027417">
    <property type="entry name" value="P-loop_NTPase"/>
</dbReference>
<feature type="compositionally biased region" description="Low complexity" evidence="19">
    <location>
        <begin position="938"/>
        <end position="948"/>
    </location>
</feature>
<dbReference type="GO" id="GO:0006281">
    <property type="term" value="P:DNA repair"/>
    <property type="evidence" value="ECO:0007669"/>
    <property type="project" value="UniProtKB-KW"/>
</dbReference>
<comment type="subcellular location">
    <subcellularLocation>
        <location evidence="1">Nucleus</location>
    </subcellularLocation>
</comment>
<keyword evidence="5" id="KW-0547">Nucleotide-binding</keyword>
<feature type="region of interest" description="Disordered" evidence="19">
    <location>
        <begin position="1190"/>
        <end position="1211"/>
    </location>
</feature>
<evidence type="ECO:0000256" key="14">
    <source>
        <dbReference type="ARBA" id="ARBA00023235"/>
    </source>
</evidence>
<evidence type="ECO:0000256" key="15">
    <source>
        <dbReference type="ARBA" id="ARBA00023242"/>
    </source>
</evidence>
<dbReference type="PANTHER" id="PTHR11472">
    <property type="entry name" value="DNA REPAIR DEAD HELICASE RAD3/XP-D SUBFAMILY MEMBER"/>
    <property type="match status" value="1"/>
</dbReference>
<sequence>MPTYSLRGVEVQFPHEAYKCQLDYMERVLEALQEGKNALLESPTGTGKTLCLLCAALAWQESVKAKRAAAQAAAQTTMRGAYGGDTQGSEDQSWAAMMKDGLELMRDAERPLPTIIYASRTHSQLAQVMGELNSSGYRPRVAVLGSRQQLCLHPSVSTMAGGAANQACRTLVASRTCSWYTKVQPYMQQNPDQNGELMDIEDLNRLGRVRGPCPFYLSREMAATANIVFMPYNYLVDPKIRGGLQTQWANAVLIFDEAHNIEGVCSEAGSFDLTGAKLGSAIQEMLAAVEVALVKRDSEGQSHSQGADQKDGPNYFQMVNDFRGAAALLKKLEDRIKQLADSAPKDGFTRPGPYLFDLLGSIGLRAETLGMMLDVLEKAKALLGDKDALQGHRRKGAGIRVEELADMLRLAFSTSEPAAPGRRAAMLGYRVHIHKERTAKGVGAIPEEVPTLSYWCFEPGVAMRQLEGLAVRCVLLTSGTLSPLDSFAQELQLNFPISLENPHVIADSQVWVGVAPVGPSGHALNSSYNTRHEDGYKRDLGMALTNWARVVPDGLLVFFPSYRVLEMCVDFWKGCANPTASAREFRGTLWDDITKTKQAVIEPKASAQFPAAADDYAKKLKDPSSRGAIFFAVCRGKVSEGLDFSDRAGRAVVITGLPYPMREDPKVKLKQQVLNESRAIAARSGKRDRDGQQPEGAARLSGQEWYAQQATRAVNQAMGRVIRHRHDYGAIILADERFRDERTQRQISRWLRSLIKVQPNFGACIGSLNTFFTEHAKLRAPVRPALPAADRADRQQKAFLQASRPAGNVGSTWAAERSSCKATGPDPLLATLSTVTAAVDASGLPELPRAKGSLMTALNRPGLRKLAHAVQPGQLGSGGCLHDVSLLDSLSAQLDGRGTAISAGIASAVQRPITRPGRVSTLGGLPTEASRQLPQHISSTAAHDSSSSNVCGPAHLVAAHARRIQQFKGATTAGQGPQQQFVPDSHPMAGSSRLEAPLQAAGALQHARPGGRSGGAQSAAAPEHQRAPEGVLQSSQENVDRSQAPADLGQVQPVPKKRVDPKAYMDQLKRELPGQAYEGIRAALKQYKARKDSNALIDTVVDLLRQPGRHHLLSGFTIFLPKEGCAHFRKCIRQIVESHSAGAGNSPAGQAAPAAGVSAPGAGGSAGTLGGSAAAGASMRAGAAAGSAPGMADRARAAGGSASGTGVKTGAAADATGKTAGAGACIVCHRSPMAAAWAAPCEHLACWPCWQQALAARHACPQCAKPIQRHQLRQKPFA</sequence>
<dbReference type="InterPro" id="IPR010614">
    <property type="entry name" value="RAD3-like_helicase_DEAD"/>
</dbReference>
<evidence type="ECO:0000256" key="19">
    <source>
        <dbReference type="SAM" id="MobiDB-lite"/>
    </source>
</evidence>
<dbReference type="GO" id="GO:0005524">
    <property type="term" value="F:ATP binding"/>
    <property type="evidence" value="ECO:0007669"/>
    <property type="project" value="UniProtKB-KW"/>
</dbReference>
<feature type="compositionally biased region" description="Low complexity" evidence="19">
    <location>
        <begin position="969"/>
        <end position="980"/>
    </location>
</feature>
<proteinExistence type="inferred from homology"/>
<keyword evidence="15" id="KW-0539">Nucleus</keyword>
<keyword evidence="18" id="KW-0862">Zinc</keyword>
<evidence type="ECO:0000256" key="7">
    <source>
        <dbReference type="ARBA" id="ARBA00022801"/>
    </source>
</evidence>
<feature type="region of interest" description="Disordered" evidence="19">
    <location>
        <begin position="1140"/>
        <end position="1160"/>
    </location>
</feature>
<keyword evidence="3" id="KW-0004">4Fe-4S</keyword>
<dbReference type="GO" id="GO:0045910">
    <property type="term" value="P:negative regulation of DNA recombination"/>
    <property type="evidence" value="ECO:0007669"/>
    <property type="project" value="TreeGrafter"/>
</dbReference>
<dbReference type="GO" id="GO:0003677">
    <property type="term" value="F:DNA binding"/>
    <property type="evidence" value="ECO:0007669"/>
    <property type="project" value="UniProtKB-KW"/>
</dbReference>
<dbReference type="GO" id="GO:0003678">
    <property type="term" value="F:DNA helicase activity"/>
    <property type="evidence" value="ECO:0007669"/>
    <property type="project" value="InterPro"/>
</dbReference>
<evidence type="ECO:0000256" key="18">
    <source>
        <dbReference type="PROSITE-ProRule" id="PRU00175"/>
    </source>
</evidence>
<dbReference type="GO" id="GO:0010569">
    <property type="term" value="P:regulation of double-strand break repair via homologous recombination"/>
    <property type="evidence" value="ECO:0007669"/>
    <property type="project" value="TreeGrafter"/>
</dbReference>
<dbReference type="Pfam" id="PF23116">
    <property type="entry name" value="HHD_RTEL1"/>
    <property type="match status" value="1"/>
</dbReference>
<evidence type="ECO:0000256" key="2">
    <source>
        <dbReference type="ARBA" id="ARBA00009146"/>
    </source>
</evidence>
<keyword evidence="14" id="KW-0413">Isomerase</keyword>
<evidence type="ECO:0000313" key="23">
    <source>
        <dbReference type="Proteomes" id="UP001314263"/>
    </source>
</evidence>
<feature type="region of interest" description="Disordered" evidence="19">
    <location>
        <begin position="680"/>
        <end position="702"/>
    </location>
</feature>
<keyword evidence="8" id="KW-0347">Helicase</keyword>
<keyword evidence="4" id="KW-0479">Metal-binding</keyword>
<keyword evidence="11" id="KW-0411">Iron-sulfur</keyword>
<evidence type="ECO:0000256" key="16">
    <source>
        <dbReference type="ARBA" id="ARBA00049360"/>
    </source>
</evidence>
<dbReference type="GO" id="GO:0008270">
    <property type="term" value="F:zinc ion binding"/>
    <property type="evidence" value="ECO:0007669"/>
    <property type="project" value="UniProtKB-KW"/>
</dbReference>
<evidence type="ECO:0000256" key="10">
    <source>
        <dbReference type="ARBA" id="ARBA00023004"/>
    </source>
</evidence>
<dbReference type="GO" id="GO:1904430">
    <property type="term" value="P:negative regulation of t-circle formation"/>
    <property type="evidence" value="ECO:0007669"/>
    <property type="project" value="TreeGrafter"/>
</dbReference>
<feature type="domain" description="RING-type" evidence="20">
    <location>
        <begin position="1225"/>
        <end position="1263"/>
    </location>
</feature>